<dbReference type="InterPro" id="IPR002711">
    <property type="entry name" value="HNH"/>
</dbReference>
<dbReference type="GO" id="GO:0004519">
    <property type="term" value="F:endonuclease activity"/>
    <property type="evidence" value="ECO:0007669"/>
    <property type="project" value="InterPro"/>
</dbReference>
<sequence>MHSTGGKIEQGVAGPLHTALSSLLEHPLTPLSDSEVVAAMQQVERCARILSAVQHRFLVEASERKLPARFGAKSLKNFLMQTLRLASADAGARVHQSTWVATFHDMAGEPITPRLPHAAQALRAGDISADHARGIATVMNRIPHGASSDEREAAEEILTEFARDGSPDDIGKVGDRILAHLDPDGRLTTDNDRARMRGIIIGRQRPDGMSPIRGEVDPVLRALLDPLLAKYARPGMCNPDDPASPTIDGTYPVGVSVTPKGAGAGPVDASGSPVSGPASPIGDSAGPTATAVRPVGDDTSGTSTPTVRAAGTASTTAKTMRPGIDLDSLPGVFPDSVVGHAMPAAEPISDPEPIGQTTEADAAIRLHQTAAKPISDNTAQASTHTDPAAGAAHTTAKTIGPATDPDNLDDLSTNSVVGQADPPVEPVSGTTLTEHALLAEAAIHDHRTAARPAGSGGSPAGQRDAATDTLIGHASRPAGRAPDNTSAEHELLAEAAARDHRTPAQRNHDALKAILQSGVIAERLGAHRGVPVAAILTMSIDDVERSAGVATTATGGTVPIHDALALAERSQPWLAVFDHAGLPLHLGRMKRLASREQRLALIATLKGCSRPGCDAPASLCAVHHVRDYRRNGTTDIENLTLACDSCHALIHDGPGGWATVVQGPDTSYPGRTAWIAPSHIDPRRVPRINHRHHARELLAEVLTRIDHRNERARERHHRWRRMRSADAHSRVNTTSTRHHARMNAKGAT</sequence>
<organism evidence="4 5">
    <name type="scientific">Nocardia cyriacigeorgica</name>
    <dbReference type="NCBI Taxonomy" id="135487"/>
    <lineage>
        <taxon>Bacteria</taxon>
        <taxon>Bacillati</taxon>
        <taxon>Actinomycetota</taxon>
        <taxon>Actinomycetes</taxon>
        <taxon>Mycobacteriales</taxon>
        <taxon>Nocardiaceae</taxon>
        <taxon>Nocardia</taxon>
    </lineage>
</organism>
<dbReference type="RefSeq" id="WP_138456336.1">
    <property type="nucleotide sequence ID" value="NZ_VBUU01000010.1"/>
</dbReference>
<evidence type="ECO:0000256" key="2">
    <source>
        <dbReference type="SAM" id="MobiDB-lite"/>
    </source>
</evidence>
<proteinExistence type="inferred from homology"/>
<dbReference type="GO" id="GO:0003676">
    <property type="term" value="F:nucleic acid binding"/>
    <property type="evidence" value="ECO:0007669"/>
    <property type="project" value="InterPro"/>
</dbReference>
<reference evidence="4 5" key="1">
    <citation type="submission" date="2019-05" db="EMBL/GenBank/DDBJ databases">
        <title>Genomes sequences of two Nocardia cyriacigeorgica environmental isolates, type strains Nocardia asteroides ATCC 19247 and Nocardia cyriacigeorgica DSM 44484.</title>
        <authorList>
            <person name="Vautrin F."/>
            <person name="Bergeron E."/>
            <person name="Dubost A."/>
            <person name="Abrouk D."/>
            <person name="Rodriguez Nava V."/>
            <person name="Pujic P."/>
        </authorList>
    </citation>
    <scope>NUCLEOTIDE SEQUENCE [LARGE SCALE GENOMIC DNA]</scope>
    <source>
        <strain evidence="4 5">EML 1456</strain>
    </source>
</reference>
<feature type="region of interest" description="Disordered" evidence="2">
    <location>
        <begin position="711"/>
        <end position="748"/>
    </location>
</feature>
<dbReference type="GO" id="GO:0008270">
    <property type="term" value="F:zinc ion binding"/>
    <property type="evidence" value="ECO:0007669"/>
    <property type="project" value="InterPro"/>
</dbReference>
<dbReference type="CDD" id="cd00085">
    <property type="entry name" value="HNHc"/>
    <property type="match status" value="1"/>
</dbReference>
<dbReference type="Pfam" id="PF02720">
    <property type="entry name" value="DUF222"/>
    <property type="match status" value="2"/>
</dbReference>
<dbReference type="OrthoDB" id="3513062at2"/>
<dbReference type="SMART" id="SM00507">
    <property type="entry name" value="HNHc"/>
    <property type="match status" value="1"/>
</dbReference>
<feature type="compositionally biased region" description="Polar residues" evidence="2">
    <location>
        <begin position="299"/>
        <end position="318"/>
    </location>
</feature>
<feature type="compositionally biased region" description="Polar residues" evidence="2">
    <location>
        <begin position="375"/>
        <end position="385"/>
    </location>
</feature>
<dbReference type="InterPro" id="IPR003615">
    <property type="entry name" value="HNH_nuc"/>
</dbReference>
<protein>
    <submittedName>
        <fullName evidence="4">DUF222 domain-containing protein</fullName>
    </submittedName>
</protein>
<dbReference type="Gene3D" id="1.10.30.50">
    <property type="match status" value="1"/>
</dbReference>
<feature type="compositionally biased region" description="Low complexity" evidence="2">
    <location>
        <begin position="269"/>
        <end position="280"/>
    </location>
</feature>
<evidence type="ECO:0000256" key="1">
    <source>
        <dbReference type="ARBA" id="ARBA00023450"/>
    </source>
</evidence>
<feature type="region of interest" description="Disordered" evidence="2">
    <location>
        <begin position="258"/>
        <end position="323"/>
    </location>
</feature>
<accession>A0A5R8PF57</accession>
<comment type="similarity">
    <text evidence="1">Belongs to the Rv1128c/1148c/1588c/1702c/1945/3466 family.</text>
</comment>
<feature type="domain" description="HNH nuclease" evidence="3">
    <location>
        <begin position="596"/>
        <end position="648"/>
    </location>
</feature>
<dbReference type="InterPro" id="IPR003870">
    <property type="entry name" value="DUF222"/>
</dbReference>
<evidence type="ECO:0000259" key="3">
    <source>
        <dbReference type="SMART" id="SM00507"/>
    </source>
</evidence>
<dbReference type="EMBL" id="VBUU01000010">
    <property type="protein sequence ID" value="TLG11503.1"/>
    <property type="molecule type" value="Genomic_DNA"/>
</dbReference>
<gene>
    <name evidence="4" type="ORF">FEK35_12470</name>
</gene>
<evidence type="ECO:0000313" key="5">
    <source>
        <dbReference type="Proteomes" id="UP000308349"/>
    </source>
</evidence>
<feature type="region of interest" description="Disordered" evidence="2">
    <location>
        <begin position="375"/>
        <end position="428"/>
    </location>
</feature>
<comment type="caution">
    <text evidence="4">The sequence shown here is derived from an EMBL/GenBank/DDBJ whole genome shotgun (WGS) entry which is preliminary data.</text>
</comment>
<dbReference type="Pfam" id="PF01844">
    <property type="entry name" value="HNH"/>
    <property type="match status" value="1"/>
</dbReference>
<dbReference type="AlphaFoldDB" id="A0A5R8PF57"/>
<dbReference type="Proteomes" id="UP000308349">
    <property type="component" value="Unassembled WGS sequence"/>
</dbReference>
<name>A0A5R8PF57_9NOCA</name>
<evidence type="ECO:0000313" key="4">
    <source>
        <dbReference type="EMBL" id="TLG11503.1"/>
    </source>
</evidence>